<dbReference type="AlphaFoldDB" id="A0A2C6L0Q9"/>
<organism evidence="3 4">
    <name type="scientific">Cystoisospora suis</name>
    <dbReference type="NCBI Taxonomy" id="483139"/>
    <lineage>
        <taxon>Eukaryota</taxon>
        <taxon>Sar</taxon>
        <taxon>Alveolata</taxon>
        <taxon>Apicomplexa</taxon>
        <taxon>Conoidasida</taxon>
        <taxon>Coccidia</taxon>
        <taxon>Eucoccidiorida</taxon>
        <taxon>Eimeriorina</taxon>
        <taxon>Sarcocystidae</taxon>
        <taxon>Cystoisospora</taxon>
    </lineage>
</organism>
<feature type="coiled-coil region" evidence="1">
    <location>
        <begin position="236"/>
        <end position="274"/>
    </location>
</feature>
<feature type="compositionally biased region" description="Basic and acidic residues" evidence="2">
    <location>
        <begin position="547"/>
        <end position="556"/>
    </location>
</feature>
<evidence type="ECO:0000313" key="3">
    <source>
        <dbReference type="EMBL" id="PHJ21604.1"/>
    </source>
</evidence>
<dbReference type="VEuPathDB" id="ToxoDB:CSUI_004553"/>
<dbReference type="EMBL" id="MIGC01002143">
    <property type="protein sequence ID" value="PHJ21604.1"/>
    <property type="molecule type" value="Genomic_DNA"/>
</dbReference>
<accession>A0A2C6L0Q9</accession>
<feature type="compositionally biased region" description="Low complexity" evidence="2">
    <location>
        <begin position="517"/>
        <end position="529"/>
    </location>
</feature>
<name>A0A2C6L0Q9_9APIC</name>
<sequence>MKRPGKQAAVLEGIRNREFLQKLNQLQQKELENARNQKLLSSPVDTRFQRRSPLIAMKLGSDAKRSDACGEFVPAFLTQYASGQDSTSPRQIEPAAQVLPPTVVGADSSLTSSSTASTEIVSQCCETRTTKLDKLILARSRLLQRNIEKAKASDEASSSTLQGIIQADNKVTALRGRLAQMEEHCKRVERLAKKLQPIKWVTAPELRNLGWLVALPSRAFVEQAAGLSGDAGEPSGEGLMKRMATLQSTNEELRKKLTDAIDRLEQTRLDCNARQLQASNILLNMASSSRANVRVNLIRPVVGIPSLLVQRLHQSRFAPKTYPLDETNTSTKSPKEGNLPLTRFLDVMQASVQLRQIADLARKYKAIIKEADVERDKLKRRGTLSQREKHVQRFTDSAMLVGSSSVPFAATTIGKAPASASPRASSNWLRGKSSHTDAFHGDRLASPTVESGRASPKPSLLVRQQVCLSPAAEDAAQEDVVELVVLKKNPSNQGNCQARSPSLSTALLQLSLSAKRNSQLPQLAPSPQQRGGQSPLSRGSAGCSFVRRTELKKPSFDHSPPPPATGDASAKKPTSAPPKTPTPSKATASSRQILPAAPWSSRTKAALQQQKRRTSLDLLRKPTTAAKTSLSSRQSRVGKELTAKSLGTTFGRLRAEMERRGMPPNVQESRDGFRMVAHPSRSTVVQTFETSSAVHERGRQASSGAVGMQASLAGRAGRQSKAVSYLVDEEKAVFKGMVTSKSCAEIRAISSKDGPATALGHRDALADTAVK</sequence>
<dbReference type="GeneID" id="94427952"/>
<feature type="compositionally biased region" description="Polar residues" evidence="2">
    <location>
        <begin position="625"/>
        <end position="635"/>
    </location>
</feature>
<feature type="compositionally biased region" description="Low complexity" evidence="2">
    <location>
        <begin position="417"/>
        <end position="426"/>
    </location>
</feature>
<feature type="compositionally biased region" description="Basic and acidic residues" evidence="2">
    <location>
        <begin position="434"/>
        <end position="443"/>
    </location>
</feature>
<dbReference type="RefSeq" id="XP_067923286.1">
    <property type="nucleotide sequence ID" value="XM_068064741.1"/>
</dbReference>
<feature type="region of interest" description="Disordered" evidence="2">
    <location>
        <begin position="517"/>
        <end position="638"/>
    </location>
</feature>
<feature type="coiled-coil region" evidence="1">
    <location>
        <begin position="164"/>
        <end position="191"/>
    </location>
</feature>
<feature type="compositionally biased region" description="Polar residues" evidence="2">
    <location>
        <begin position="600"/>
        <end position="609"/>
    </location>
</feature>
<comment type="caution">
    <text evidence="3">The sequence shown here is derived from an EMBL/GenBank/DDBJ whole genome shotgun (WGS) entry which is preliminary data.</text>
</comment>
<dbReference type="Proteomes" id="UP000221165">
    <property type="component" value="Unassembled WGS sequence"/>
</dbReference>
<reference evidence="3 4" key="1">
    <citation type="journal article" date="2017" name="Int. J. Parasitol.">
        <title>The genome of the protozoan parasite Cystoisospora suis and a reverse vaccinology approach to identify vaccine candidates.</title>
        <authorList>
            <person name="Palmieri N."/>
            <person name="Shrestha A."/>
            <person name="Ruttkowski B."/>
            <person name="Beck T."/>
            <person name="Vogl C."/>
            <person name="Tomley F."/>
            <person name="Blake D.P."/>
            <person name="Joachim A."/>
        </authorList>
    </citation>
    <scope>NUCLEOTIDE SEQUENCE [LARGE SCALE GENOMIC DNA]</scope>
    <source>
        <strain evidence="3 4">Wien I</strain>
    </source>
</reference>
<proteinExistence type="predicted"/>
<evidence type="ECO:0000256" key="2">
    <source>
        <dbReference type="SAM" id="MobiDB-lite"/>
    </source>
</evidence>
<dbReference type="OrthoDB" id="330676at2759"/>
<keyword evidence="1" id="KW-0175">Coiled coil</keyword>
<feature type="region of interest" description="Disordered" evidence="2">
    <location>
        <begin position="417"/>
        <end position="457"/>
    </location>
</feature>
<evidence type="ECO:0000256" key="1">
    <source>
        <dbReference type="SAM" id="Coils"/>
    </source>
</evidence>
<keyword evidence="4" id="KW-1185">Reference proteome</keyword>
<gene>
    <name evidence="3" type="ORF">CSUI_004553</name>
</gene>
<evidence type="ECO:0000313" key="4">
    <source>
        <dbReference type="Proteomes" id="UP000221165"/>
    </source>
</evidence>
<protein>
    <submittedName>
        <fullName evidence="3">Uncharacterized protein</fullName>
    </submittedName>
</protein>